<dbReference type="SUPFAM" id="SSF52540">
    <property type="entry name" value="P-loop containing nucleoside triphosphate hydrolases"/>
    <property type="match status" value="1"/>
</dbReference>
<feature type="domain" description="NB-ARC" evidence="1">
    <location>
        <begin position="2"/>
        <end position="64"/>
    </location>
</feature>
<sequence length="72" mass="8313">MSEDELGDKLHKSLFSRRYLIVLDEIWSIESWDRVKTLFTNRNDGSAIMFTTRLSNLASQVGGYYGSLDMSF</sequence>
<dbReference type="InterPro" id="IPR002182">
    <property type="entry name" value="NB-ARC"/>
</dbReference>
<reference evidence="2" key="1">
    <citation type="submission" date="2020-07" db="EMBL/GenBank/DDBJ databases">
        <title>Ethylene signaling mediates host invasion by parasitic plants.</title>
        <authorList>
            <person name="Yoshida S."/>
        </authorList>
    </citation>
    <scope>NUCLEOTIDE SEQUENCE</scope>
    <source>
        <strain evidence="2">Okayama</strain>
    </source>
</reference>
<keyword evidence="3" id="KW-1185">Reference proteome</keyword>
<dbReference type="EMBL" id="BMAC01001063">
    <property type="protein sequence ID" value="GFQ05413.1"/>
    <property type="molecule type" value="Genomic_DNA"/>
</dbReference>
<accession>A0A830D454</accession>
<proteinExistence type="predicted"/>
<evidence type="ECO:0000313" key="2">
    <source>
        <dbReference type="EMBL" id="GFQ05413.1"/>
    </source>
</evidence>
<name>A0A830D454_9LAMI</name>
<organism evidence="2 3">
    <name type="scientific">Phtheirospermum japonicum</name>
    <dbReference type="NCBI Taxonomy" id="374723"/>
    <lineage>
        <taxon>Eukaryota</taxon>
        <taxon>Viridiplantae</taxon>
        <taxon>Streptophyta</taxon>
        <taxon>Embryophyta</taxon>
        <taxon>Tracheophyta</taxon>
        <taxon>Spermatophyta</taxon>
        <taxon>Magnoliopsida</taxon>
        <taxon>eudicotyledons</taxon>
        <taxon>Gunneridae</taxon>
        <taxon>Pentapetalae</taxon>
        <taxon>asterids</taxon>
        <taxon>lamiids</taxon>
        <taxon>Lamiales</taxon>
        <taxon>Orobanchaceae</taxon>
        <taxon>Orobanchaceae incertae sedis</taxon>
        <taxon>Phtheirospermum</taxon>
    </lineage>
</organism>
<dbReference type="Pfam" id="PF00931">
    <property type="entry name" value="NB-ARC"/>
    <property type="match status" value="1"/>
</dbReference>
<dbReference type="AlphaFoldDB" id="A0A830D454"/>
<dbReference type="Proteomes" id="UP000653305">
    <property type="component" value="Unassembled WGS sequence"/>
</dbReference>
<gene>
    <name evidence="2" type="ORF">PHJA_002685400</name>
</gene>
<dbReference type="OrthoDB" id="3027644at2759"/>
<dbReference type="InterPro" id="IPR027417">
    <property type="entry name" value="P-loop_NTPase"/>
</dbReference>
<evidence type="ECO:0000313" key="3">
    <source>
        <dbReference type="Proteomes" id="UP000653305"/>
    </source>
</evidence>
<dbReference type="GO" id="GO:0043531">
    <property type="term" value="F:ADP binding"/>
    <property type="evidence" value="ECO:0007669"/>
    <property type="project" value="InterPro"/>
</dbReference>
<comment type="caution">
    <text evidence="2">The sequence shown here is derived from an EMBL/GenBank/DDBJ whole genome shotgun (WGS) entry which is preliminary data.</text>
</comment>
<protein>
    <submittedName>
        <fullName evidence="2">Putative late blight resistance protein homolog r1b-14</fullName>
    </submittedName>
</protein>
<dbReference type="Gene3D" id="3.40.50.300">
    <property type="entry name" value="P-loop containing nucleotide triphosphate hydrolases"/>
    <property type="match status" value="1"/>
</dbReference>
<evidence type="ECO:0000259" key="1">
    <source>
        <dbReference type="Pfam" id="PF00931"/>
    </source>
</evidence>